<dbReference type="Pfam" id="PF01569">
    <property type="entry name" value="PAP2"/>
    <property type="match status" value="1"/>
</dbReference>
<feature type="transmembrane region" description="Helical" evidence="1">
    <location>
        <begin position="185"/>
        <end position="203"/>
    </location>
</feature>
<evidence type="ECO:0000256" key="1">
    <source>
        <dbReference type="SAM" id="Phobius"/>
    </source>
</evidence>
<dbReference type="SUPFAM" id="SSF48317">
    <property type="entry name" value="Acid phosphatase/Vanadium-dependent haloperoxidase"/>
    <property type="match status" value="1"/>
</dbReference>
<keyword evidence="1" id="KW-1133">Transmembrane helix</keyword>
<feature type="transmembrane region" description="Helical" evidence="1">
    <location>
        <begin position="259"/>
        <end position="283"/>
    </location>
</feature>
<dbReference type="AlphaFoldDB" id="A0A7Y9S6L5"/>
<feature type="transmembrane region" description="Helical" evidence="1">
    <location>
        <begin position="224"/>
        <end position="247"/>
    </location>
</feature>
<protein>
    <submittedName>
        <fullName evidence="3">Membrane-associated phospholipid phosphatase</fullName>
    </submittedName>
</protein>
<reference evidence="3 4" key="1">
    <citation type="submission" date="2020-07" db="EMBL/GenBank/DDBJ databases">
        <title>Sequencing the genomes of 1000 actinobacteria strains.</title>
        <authorList>
            <person name="Klenk H.-P."/>
        </authorList>
    </citation>
    <scope>NUCLEOTIDE SEQUENCE [LARGE SCALE GENOMIC DNA]</scope>
    <source>
        <strain evidence="3 4">DSM 102047</strain>
    </source>
</reference>
<dbReference type="RefSeq" id="WP_179389266.1">
    <property type="nucleotide sequence ID" value="NZ_JACBYQ010000002.1"/>
</dbReference>
<gene>
    <name evidence="3" type="ORF">FHU41_001743</name>
</gene>
<keyword evidence="1" id="KW-0812">Transmembrane</keyword>
<proteinExistence type="predicted"/>
<name>A0A7Y9S6L5_9MICC</name>
<feature type="domain" description="Phosphatidic acid phosphatase type 2/haloperoxidase" evidence="2">
    <location>
        <begin position="93"/>
        <end position="199"/>
    </location>
</feature>
<feature type="transmembrane region" description="Helical" evidence="1">
    <location>
        <begin position="68"/>
        <end position="87"/>
    </location>
</feature>
<feature type="transmembrane region" description="Helical" evidence="1">
    <location>
        <begin position="12"/>
        <end position="34"/>
    </location>
</feature>
<evidence type="ECO:0000313" key="3">
    <source>
        <dbReference type="EMBL" id="NYE95493.1"/>
    </source>
</evidence>
<feature type="transmembrane region" description="Helical" evidence="1">
    <location>
        <begin position="94"/>
        <end position="111"/>
    </location>
</feature>
<dbReference type="InterPro" id="IPR036938">
    <property type="entry name" value="PAP2/HPO_sf"/>
</dbReference>
<dbReference type="EMBL" id="JACBYQ010000002">
    <property type="protein sequence ID" value="NYE95493.1"/>
    <property type="molecule type" value="Genomic_DNA"/>
</dbReference>
<accession>A0A7Y9S6L5</accession>
<dbReference type="Gene3D" id="1.20.144.10">
    <property type="entry name" value="Phosphatidic acid phosphatase type 2/haloperoxidase"/>
    <property type="match status" value="1"/>
</dbReference>
<evidence type="ECO:0000313" key="4">
    <source>
        <dbReference type="Proteomes" id="UP000521748"/>
    </source>
</evidence>
<dbReference type="Proteomes" id="UP000521748">
    <property type="component" value="Unassembled WGS sequence"/>
</dbReference>
<organism evidence="3 4">
    <name type="scientific">Psychromicrobium silvestre</name>
    <dbReference type="NCBI Taxonomy" id="1645614"/>
    <lineage>
        <taxon>Bacteria</taxon>
        <taxon>Bacillati</taxon>
        <taxon>Actinomycetota</taxon>
        <taxon>Actinomycetes</taxon>
        <taxon>Micrococcales</taxon>
        <taxon>Micrococcaceae</taxon>
        <taxon>Psychromicrobium</taxon>
    </lineage>
</organism>
<evidence type="ECO:0000259" key="2">
    <source>
        <dbReference type="SMART" id="SM00014"/>
    </source>
</evidence>
<keyword evidence="4" id="KW-1185">Reference proteome</keyword>
<dbReference type="InterPro" id="IPR000326">
    <property type="entry name" value="PAP2/HPO"/>
</dbReference>
<dbReference type="SMART" id="SM00014">
    <property type="entry name" value="acidPPc"/>
    <property type="match status" value="1"/>
</dbReference>
<feature type="transmembrane region" description="Helical" evidence="1">
    <location>
        <begin position="131"/>
        <end position="150"/>
    </location>
</feature>
<comment type="caution">
    <text evidence="3">The sequence shown here is derived from an EMBL/GenBank/DDBJ whole genome shotgun (WGS) entry which is preliminary data.</text>
</comment>
<feature type="transmembrane region" description="Helical" evidence="1">
    <location>
        <begin position="157"/>
        <end position="179"/>
    </location>
</feature>
<sequence>MSLKAGQEQRSHPGLFFLAAALSGLGLIGTYLFFVQTTTGQYIDESALVEATAPHAAVGVQVSYFLDLLPIISVAIGVVTVLFVSLWRRRWRAAGIAILAMAAANATTQLFKIALPERPDQGVATLNFNSLPSGHSTLAASAAAAVFLVCSPRWRPFAAFAGGSFAIISGISTFINQWHRPADVLAAYLVVALWSSLAGWAIMRQGRAWNVWQGYGSHWASSRLWPLLAALLGVAAGIFATVVLGKLSASGAQSTSDYFFSGIALIVISGYLLTVAGVLLFGFEARRAKLS</sequence>
<keyword evidence="1" id="KW-0472">Membrane</keyword>